<dbReference type="EMBL" id="JAULSO010000002">
    <property type="protein sequence ID" value="KAK3690162.1"/>
    <property type="molecule type" value="Genomic_DNA"/>
</dbReference>
<evidence type="ECO:0000313" key="2">
    <source>
        <dbReference type="EMBL" id="KAK3690162.1"/>
    </source>
</evidence>
<feature type="chain" id="PRO_5042069437" evidence="1">
    <location>
        <begin position="19"/>
        <end position="123"/>
    </location>
</feature>
<feature type="signal peptide" evidence="1">
    <location>
        <begin position="1"/>
        <end position="18"/>
    </location>
</feature>
<reference evidence="2" key="1">
    <citation type="journal article" date="2023" name="Mol. Phylogenet. Evol.">
        <title>Genome-scale phylogeny and comparative genomics of the fungal order Sordariales.</title>
        <authorList>
            <person name="Hensen N."/>
            <person name="Bonometti L."/>
            <person name="Westerberg I."/>
            <person name="Brannstrom I.O."/>
            <person name="Guillou S."/>
            <person name="Cros-Aarteil S."/>
            <person name="Calhoun S."/>
            <person name="Haridas S."/>
            <person name="Kuo A."/>
            <person name="Mondo S."/>
            <person name="Pangilinan J."/>
            <person name="Riley R."/>
            <person name="LaButti K."/>
            <person name="Andreopoulos B."/>
            <person name="Lipzen A."/>
            <person name="Chen C."/>
            <person name="Yan M."/>
            <person name="Daum C."/>
            <person name="Ng V."/>
            <person name="Clum A."/>
            <person name="Steindorff A."/>
            <person name="Ohm R.A."/>
            <person name="Martin F."/>
            <person name="Silar P."/>
            <person name="Natvig D.O."/>
            <person name="Lalanne C."/>
            <person name="Gautier V."/>
            <person name="Ament-Velasquez S.L."/>
            <person name="Kruys A."/>
            <person name="Hutchinson M.I."/>
            <person name="Powell A.J."/>
            <person name="Barry K."/>
            <person name="Miller A.N."/>
            <person name="Grigoriev I.V."/>
            <person name="Debuchy R."/>
            <person name="Gladieux P."/>
            <person name="Hiltunen Thoren M."/>
            <person name="Johannesson H."/>
        </authorList>
    </citation>
    <scope>NUCLEOTIDE SEQUENCE</scope>
    <source>
        <strain evidence="2">CBS 314.62</strain>
    </source>
</reference>
<dbReference type="AlphaFoldDB" id="A0AAE0XCT3"/>
<accession>A0AAE0XCT3</accession>
<keyword evidence="1" id="KW-0732">Signal</keyword>
<protein>
    <submittedName>
        <fullName evidence="2">Uncharacterized protein</fullName>
    </submittedName>
</protein>
<keyword evidence="3" id="KW-1185">Reference proteome</keyword>
<sequence>MSWLPLVLTWSMFWRSLTFPLIPRQCVQLRPGRDPPYYRRALMYFHDGKIITNFSRRCLVGHETTGSARTSGIPRLAKAQAEALDALHAIGLRHEVKTAVKLGDIRFINNMAECTVGALLKTS</sequence>
<evidence type="ECO:0000256" key="1">
    <source>
        <dbReference type="SAM" id="SignalP"/>
    </source>
</evidence>
<dbReference type="SUPFAM" id="SSF51197">
    <property type="entry name" value="Clavaminate synthase-like"/>
    <property type="match status" value="1"/>
</dbReference>
<reference evidence="2" key="2">
    <citation type="submission" date="2023-06" db="EMBL/GenBank/DDBJ databases">
        <authorList>
            <consortium name="Lawrence Berkeley National Laboratory"/>
            <person name="Haridas S."/>
            <person name="Hensen N."/>
            <person name="Bonometti L."/>
            <person name="Westerberg I."/>
            <person name="Brannstrom I.O."/>
            <person name="Guillou S."/>
            <person name="Cros-Aarteil S."/>
            <person name="Calhoun S."/>
            <person name="Kuo A."/>
            <person name="Mondo S."/>
            <person name="Pangilinan J."/>
            <person name="Riley R."/>
            <person name="Labutti K."/>
            <person name="Andreopoulos B."/>
            <person name="Lipzen A."/>
            <person name="Chen C."/>
            <person name="Yanf M."/>
            <person name="Daum C."/>
            <person name="Ng V."/>
            <person name="Clum A."/>
            <person name="Steindorff A."/>
            <person name="Ohm R."/>
            <person name="Martin F."/>
            <person name="Silar P."/>
            <person name="Natvig D."/>
            <person name="Lalanne C."/>
            <person name="Gautier V."/>
            <person name="Ament-Velasquez S.L."/>
            <person name="Kruys A."/>
            <person name="Hutchinson M.I."/>
            <person name="Powell A.J."/>
            <person name="Barry K."/>
            <person name="Miller A.N."/>
            <person name="Grigoriev I.V."/>
            <person name="Debuchy R."/>
            <person name="Gladieux P."/>
            <person name="Thoren M.H."/>
            <person name="Johannesson H."/>
        </authorList>
    </citation>
    <scope>NUCLEOTIDE SEQUENCE</scope>
    <source>
        <strain evidence="2">CBS 314.62</strain>
    </source>
</reference>
<name>A0AAE0XCT3_9PEZI</name>
<dbReference type="Proteomes" id="UP001270362">
    <property type="component" value="Unassembled WGS sequence"/>
</dbReference>
<proteinExistence type="predicted"/>
<gene>
    <name evidence="2" type="ORF">B0T22DRAFT_536910</name>
</gene>
<comment type="caution">
    <text evidence="2">The sequence shown here is derived from an EMBL/GenBank/DDBJ whole genome shotgun (WGS) entry which is preliminary data.</text>
</comment>
<organism evidence="2 3">
    <name type="scientific">Podospora appendiculata</name>
    <dbReference type="NCBI Taxonomy" id="314037"/>
    <lineage>
        <taxon>Eukaryota</taxon>
        <taxon>Fungi</taxon>
        <taxon>Dikarya</taxon>
        <taxon>Ascomycota</taxon>
        <taxon>Pezizomycotina</taxon>
        <taxon>Sordariomycetes</taxon>
        <taxon>Sordariomycetidae</taxon>
        <taxon>Sordariales</taxon>
        <taxon>Podosporaceae</taxon>
        <taxon>Podospora</taxon>
    </lineage>
</organism>
<evidence type="ECO:0000313" key="3">
    <source>
        <dbReference type="Proteomes" id="UP001270362"/>
    </source>
</evidence>